<reference evidence="3" key="1">
    <citation type="submission" date="2022-04" db="EMBL/GenBank/DDBJ databases">
        <title>Systematic whole-genome sequencing reveals an unexpected diversity among actinomycetoma pathogens and provides insights into their antibacterial susceptibilities.</title>
        <authorList>
            <person name="Watson A.K."/>
            <person name="Kepplinger B."/>
            <person name="Bakhiet S.M."/>
            <person name="Mhmoud N.A."/>
            <person name="Chapman J."/>
            <person name="Allenby N."/>
            <person name="Mickiewicz K."/>
            <person name="Goodfellow M."/>
            <person name="Fahal A.H."/>
            <person name="Errington J."/>
        </authorList>
    </citation>
    <scope>NUCLEOTIDE SEQUENCE</scope>
    <source>
        <strain evidence="3">SD 504</strain>
    </source>
</reference>
<gene>
    <name evidence="3" type="ORF">MW084_04830</name>
</gene>
<dbReference type="InterPro" id="IPR036890">
    <property type="entry name" value="HATPase_C_sf"/>
</dbReference>
<dbReference type="Proteomes" id="UP001056383">
    <property type="component" value="Chromosome"/>
</dbReference>
<dbReference type="Gene3D" id="3.30.565.10">
    <property type="entry name" value="Histidine kinase-like ATPase, C-terminal domain"/>
    <property type="match status" value="1"/>
</dbReference>
<keyword evidence="1" id="KW-0418">Kinase</keyword>
<dbReference type="Pfam" id="PF13581">
    <property type="entry name" value="HATPase_c_2"/>
    <property type="match status" value="1"/>
</dbReference>
<name>A0ABY4TAY1_9ACTN</name>
<keyword evidence="3" id="KW-0547">Nucleotide-binding</keyword>
<keyword evidence="1" id="KW-0808">Transferase</keyword>
<dbReference type="PANTHER" id="PTHR35526:SF3">
    <property type="entry name" value="ANTI-SIGMA-F FACTOR RSBW"/>
    <property type="match status" value="1"/>
</dbReference>
<protein>
    <submittedName>
        <fullName evidence="3">ATP-binding protein</fullName>
    </submittedName>
</protein>
<dbReference type="EMBL" id="CP095474">
    <property type="protein sequence ID" value="URN15380.1"/>
    <property type="molecule type" value="Genomic_DNA"/>
</dbReference>
<dbReference type="PANTHER" id="PTHR35526">
    <property type="entry name" value="ANTI-SIGMA-F FACTOR RSBW-RELATED"/>
    <property type="match status" value="1"/>
</dbReference>
<evidence type="ECO:0000313" key="3">
    <source>
        <dbReference type="EMBL" id="URN15380.1"/>
    </source>
</evidence>
<keyword evidence="4" id="KW-1185">Reference proteome</keyword>
<feature type="domain" description="Histidine kinase/HSP90-like ATPase" evidence="2">
    <location>
        <begin position="19"/>
        <end position="128"/>
    </location>
</feature>
<accession>A0ABY4TAY1</accession>
<evidence type="ECO:0000259" key="2">
    <source>
        <dbReference type="Pfam" id="PF13581"/>
    </source>
</evidence>
<evidence type="ECO:0000313" key="4">
    <source>
        <dbReference type="Proteomes" id="UP001056383"/>
    </source>
</evidence>
<proteinExistence type="predicted"/>
<dbReference type="RefSeq" id="WP_010471837.1">
    <property type="nucleotide sequence ID" value="NZ_CP095474.1"/>
</dbReference>
<keyword evidence="3" id="KW-0067">ATP-binding</keyword>
<organism evidence="3 4">
    <name type="scientific">Streptomyces sudanensis</name>
    <dbReference type="NCBI Taxonomy" id="436397"/>
    <lineage>
        <taxon>Bacteria</taxon>
        <taxon>Bacillati</taxon>
        <taxon>Actinomycetota</taxon>
        <taxon>Actinomycetes</taxon>
        <taxon>Kitasatosporales</taxon>
        <taxon>Streptomycetaceae</taxon>
        <taxon>Streptomyces</taxon>
    </lineage>
</organism>
<sequence length="133" mass="14681">MHTERHAYAGEMRERVFACSPDQVGPARRWAAAVYAEAGVTPETVEVCCLLVSEVTTNAVVHAGGGEFRVRIHERDLWIEVWDQAPYTLPRHRAADEGAEHGRGLELLDLLAPGYEVVLGCAGKAVRFRPKSD</sequence>
<dbReference type="GO" id="GO:0005524">
    <property type="term" value="F:ATP binding"/>
    <property type="evidence" value="ECO:0007669"/>
    <property type="project" value="UniProtKB-KW"/>
</dbReference>
<evidence type="ECO:0000256" key="1">
    <source>
        <dbReference type="ARBA" id="ARBA00022527"/>
    </source>
</evidence>
<dbReference type="InterPro" id="IPR003594">
    <property type="entry name" value="HATPase_dom"/>
</dbReference>
<dbReference type="InterPro" id="IPR050267">
    <property type="entry name" value="Anti-sigma-factor_SerPK"/>
</dbReference>
<dbReference type="CDD" id="cd16936">
    <property type="entry name" value="HATPase_RsbW-like"/>
    <property type="match status" value="1"/>
</dbReference>
<keyword evidence="1" id="KW-0723">Serine/threonine-protein kinase</keyword>